<evidence type="ECO:0000313" key="2">
    <source>
        <dbReference type="EMBL" id="AXC14806.1"/>
    </source>
</evidence>
<reference evidence="2 3" key="1">
    <citation type="journal article" date="2018" name="Front. Microbiol.">
        <title>Hydrolytic Capabilities as a Key to Environmental Success: Chitinolytic and Cellulolytic Acidobacteria From Acidic Sub-arctic Soils and Boreal Peatlands.</title>
        <authorList>
            <person name="Belova S.E."/>
            <person name="Ravin N.V."/>
            <person name="Pankratov T.A."/>
            <person name="Rakitin A.L."/>
            <person name="Ivanova A.A."/>
            <person name="Beletsky A.V."/>
            <person name="Mardanov A.V."/>
            <person name="Sinninghe Damste J.S."/>
            <person name="Dedysh S.N."/>
        </authorList>
    </citation>
    <scope>NUCLEOTIDE SEQUENCE [LARGE SCALE GENOMIC DNA]</scope>
    <source>
        <strain evidence="2 3">SBC82</strain>
    </source>
</reference>
<dbReference type="AlphaFoldDB" id="A0A2Z5G8C9"/>
<proteinExistence type="predicted"/>
<evidence type="ECO:0000313" key="3">
    <source>
        <dbReference type="Proteomes" id="UP000253606"/>
    </source>
</evidence>
<dbReference type="RefSeq" id="WP_114209503.1">
    <property type="nucleotide sequence ID" value="NZ_CP030840.1"/>
</dbReference>
<gene>
    <name evidence="2" type="ORF">ACPOL_5558</name>
</gene>
<dbReference type="OrthoDB" id="7352002at2"/>
<dbReference type="EMBL" id="CP030840">
    <property type="protein sequence ID" value="AXC14806.1"/>
    <property type="molecule type" value="Genomic_DNA"/>
</dbReference>
<organism evidence="2 3">
    <name type="scientific">Acidisarcina polymorpha</name>
    <dbReference type="NCBI Taxonomy" id="2211140"/>
    <lineage>
        <taxon>Bacteria</taxon>
        <taxon>Pseudomonadati</taxon>
        <taxon>Acidobacteriota</taxon>
        <taxon>Terriglobia</taxon>
        <taxon>Terriglobales</taxon>
        <taxon>Acidobacteriaceae</taxon>
        <taxon>Acidisarcina</taxon>
    </lineage>
</organism>
<sequence length="269" mass="29279">MWRYLKAAFLVGVDVPGLGRIPVNALGTAAVGILGFVEPSIWLAGLGIEAALVSSLAFHPRFQKVVDARSADRTFDNGNAKRAEQNAALIAALPQELRARLAAVQATSARILSIYQSLGIEPELLGGTESSLEKLQWIYLKLLTARHHLTAELGKESEANLEARIQQMQSVAISAQAGQSTALQRSQEATLAILHRRLDNLKNRDRILRENDSDLARIEAQIELMRENAAIEGKPASVETEIELASDLASPDLFGSQTSLVRDLDASRR</sequence>
<protein>
    <submittedName>
        <fullName evidence="2">Uncharacterized protein</fullName>
    </submittedName>
</protein>
<dbReference type="KEGG" id="abas:ACPOL_5558"/>
<feature type="coiled-coil region" evidence="1">
    <location>
        <begin position="184"/>
        <end position="228"/>
    </location>
</feature>
<evidence type="ECO:0000256" key="1">
    <source>
        <dbReference type="SAM" id="Coils"/>
    </source>
</evidence>
<accession>A0A2Z5G8C9</accession>
<keyword evidence="3" id="KW-1185">Reference proteome</keyword>
<dbReference type="Proteomes" id="UP000253606">
    <property type="component" value="Chromosome"/>
</dbReference>
<keyword evidence="1" id="KW-0175">Coiled coil</keyword>
<name>A0A2Z5G8C9_9BACT</name>